<keyword evidence="6" id="KW-0406">Ion transport</keyword>
<dbReference type="EMBL" id="JBBXMP010000088">
    <property type="protein sequence ID" value="KAL0063109.1"/>
    <property type="molecule type" value="Genomic_DNA"/>
</dbReference>
<feature type="domain" description="Sodium/calcium exchanger membrane region" evidence="9">
    <location>
        <begin position="23"/>
        <end position="147"/>
    </location>
</feature>
<keyword evidence="3" id="KW-0813">Transport</keyword>
<comment type="subcellular location">
    <subcellularLocation>
        <location evidence="1">Endomembrane system</location>
        <topology evidence="1">Multi-pass membrane protein</topology>
    </subcellularLocation>
</comment>
<proteinExistence type="inferred from homology"/>
<evidence type="ECO:0000256" key="5">
    <source>
        <dbReference type="ARBA" id="ARBA00022989"/>
    </source>
</evidence>
<sequence>MPMQKFFDFGGEQMAFYVGKDLGDLIVVTLNNAVEATLAVILLIKCEIKLLQSTIAGVILLHLLLVPGTAFIIDGARLLHQDLHPQITQLNHTLLIMGVLSLLLPAAFFSVIDHGDNGHAINDETRQTFLTMSRGLAIILLIVYICSRFYLHNPPGEQHDIEVPTSLRDEEEYLLTAEPLVNQWVCLAALAVTLGLMAGTAVWLVESIEVVREEGKIPEEWFGLILLPFVSFSADGAVALGYFVRYVIQSIRGRDKPPATLARARAIDLSIQFILFWMPLIVLLGWWTNRPLPLLFDFFEIAVLIGSCFLVNYVTQDGKTNWAEGVAMVAFYAMIVLCAWFYGGQADVALLLQFGTCNHEAAGAGHGSGGGSGGGGGGGEH</sequence>
<keyword evidence="4 8" id="KW-0812">Transmembrane</keyword>
<feature type="transmembrane region" description="Helical" evidence="8">
    <location>
        <begin position="21"/>
        <end position="44"/>
    </location>
</feature>
<evidence type="ECO:0000256" key="6">
    <source>
        <dbReference type="ARBA" id="ARBA00023065"/>
    </source>
</evidence>
<evidence type="ECO:0000256" key="8">
    <source>
        <dbReference type="SAM" id="Phobius"/>
    </source>
</evidence>
<gene>
    <name evidence="10" type="ORF">AAF712_010017</name>
</gene>
<feature type="transmembrane region" description="Helical" evidence="8">
    <location>
        <begin position="225"/>
        <end position="248"/>
    </location>
</feature>
<evidence type="ECO:0000256" key="1">
    <source>
        <dbReference type="ARBA" id="ARBA00004127"/>
    </source>
</evidence>
<feature type="domain" description="Sodium/calcium exchanger membrane region" evidence="9">
    <location>
        <begin position="187"/>
        <end position="340"/>
    </location>
</feature>
<reference evidence="10 11" key="1">
    <citation type="submission" date="2024-05" db="EMBL/GenBank/DDBJ databases">
        <title>A draft genome resource for the thread blight pathogen Marasmius tenuissimus strain MS-2.</title>
        <authorList>
            <person name="Yulfo-Soto G.E."/>
            <person name="Baruah I.K."/>
            <person name="Amoako-Attah I."/>
            <person name="Bukari Y."/>
            <person name="Meinhardt L.W."/>
            <person name="Bailey B.A."/>
            <person name="Cohen S.P."/>
        </authorList>
    </citation>
    <scope>NUCLEOTIDE SEQUENCE [LARGE SCALE GENOMIC DNA]</scope>
    <source>
        <strain evidence="10 11">MS-2</strain>
    </source>
</reference>
<dbReference type="Proteomes" id="UP001437256">
    <property type="component" value="Unassembled WGS sequence"/>
</dbReference>
<feature type="transmembrane region" description="Helical" evidence="8">
    <location>
        <begin position="184"/>
        <end position="205"/>
    </location>
</feature>
<keyword evidence="5 8" id="KW-1133">Transmembrane helix</keyword>
<protein>
    <recommendedName>
        <fullName evidence="9">Sodium/calcium exchanger membrane region domain-containing protein</fullName>
    </recommendedName>
</protein>
<name>A0ABR2ZPK5_9AGAR</name>
<comment type="caution">
    <text evidence="10">The sequence shown here is derived from an EMBL/GenBank/DDBJ whole genome shotgun (WGS) entry which is preliminary data.</text>
</comment>
<dbReference type="InterPro" id="IPR004837">
    <property type="entry name" value="NaCa_Exmemb"/>
</dbReference>
<feature type="transmembrane region" description="Helical" evidence="8">
    <location>
        <begin position="94"/>
        <end position="112"/>
    </location>
</feature>
<dbReference type="InterPro" id="IPR004713">
    <property type="entry name" value="CaH_exchang"/>
</dbReference>
<feature type="transmembrane region" description="Helical" evidence="8">
    <location>
        <begin position="326"/>
        <end position="343"/>
    </location>
</feature>
<keyword evidence="7 8" id="KW-0472">Membrane</keyword>
<accession>A0ABR2ZPK5</accession>
<dbReference type="InterPro" id="IPR044880">
    <property type="entry name" value="NCX_ion-bd_dom_sf"/>
</dbReference>
<keyword evidence="11" id="KW-1185">Reference proteome</keyword>
<evidence type="ECO:0000313" key="10">
    <source>
        <dbReference type="EMBL" id="KAL0063109.1"/>
    </source>
</evidence>
<organism evidence="10 11">
    <name type="scientific">Marasmius tenuissimus</name>
    <dbReference type="NCBI Taxonomy" id="585030"/>
    <lineage>
        <taxon>Eukaryota</taxon>
        <taxon>Fungi</taxon>
        <taxon>Dikarya</taxon>
        <taxon>Basidiomycota</taxon>
        <taxon>Agaricomycotina</taxon>
        <taxon>Agaricomycetes</taxon>
        <taxon>Agaricomycetidae</taxon>
        <taxon>Agaricales</taxon>
        <taxon>Marasmiineae</taxon>
        <taxon>Marasmiaceae</taxon>
        <taxon>Marasmius</taxon>
    </lineage>
</organism>
<dbReference type="PANTHER" id="PTHR31503:SF20">
    <property type="entry name" value="CA(2+)_H(+) EXCHANGER, PUTATIVE (EUROFUNG)-RELATED"/>
    <property type="match status" value="1"/>
</dbReference>
<feature type="transmembrane region" description="Helical" evidence="8">
    <location>
        <begin position="294"/>
        <end position="314"/>
    </location>
</feature>
<dbReference type="Gene3D" id="1.20.1420.30">
    <property type="entry name" value="NCX, central ion-binding region"/>
    <property type="match status" value="1"/>
</dbReference>
<evidence type="ECO:0000259" key="9">
    <source>
        <dbReference type="Pfam" id="PF01699"/>
    </source>
</evidence>
<evidence type="ECO:0000256" key="2">
    <source>
        <dbReference type="ARBA" id="ARBA00008170"/>
    </source>
</evidence>
<dbReference type="Pfam" id="PF01699">
    <property type="entry name" value="Na_Ca_ex"/>
    <property type="match status" value="2"/>
</dbReference>
<dbReference type="PANTHER" id="PTHR31503">
    <property type="entry name" value="VACUOLAR CALCIUM ION TRANSPORTER"/>
    <property type="match status" value="1"/>
</dbReference>
<feature type="transmembrane region" description="Helical" evidence="8">
    <location>
        <begin position="50"/>
        <end position="73"/>
    </location>
</feature>
<comment type="similarity">
    <text evidence="2">Belongs to the Ca(2+):cation antiporter (CaCA) (TC 2.A.19) family.</text>
</comment>
<feature type="transmembrane region" description="Helical" evidence="8">
    <location>
        <begin position="269"/>
        <end position="288"/>
    </location>
</feature>
<evidence type="ECO:0000313" key="11">
    <source>
        <dbReference type="Proteomes" id="UP001437256"/>
    </source>
</evidence>
<evidence type="ECO:0000256" key="7">
    <source>
        <dbReference type="ARBA" id="ARBA00023136"/>
    </source>
</evidence>
<evidence type="ECO:0000256" key="3">
    <source>
        <dbReference type="ARBA" id="ARBA00022448"/>
    </source>
</evidence>
<evidence type="ECO:0000256" key="4">
    <source>
        <dbReference type="ARBA" id="ARBA00022692"/>
    </source>
</evidence>